<dbReference type="EMBL" id="CP036276">
    <property type="protein sequence ID" value="QDU47610.1"/>
    <property type="molecule type" value="Genomic_DNA"/>
</dbReference>
<dbReference type="GO" id="GO:0030026">
    <property type="term" value="P:intracellular manganese ion homeostasis"/>
    <property type="evidence" value="ECO:0007669"/>
    <property type="project" value="InterPro"/>
</dbReference>
<evidence type="ECO:0000256" key="1">
    <source>
        <dbReference type="ARBA" id="ARBA00004127"/>
    </source>
</evidence>
<dbReference type="Pfam" id="PF01988">
    <property type="entry name" value="VIT1"/>
    <property type="match status" value="1"/>
</dbReference>
<comment type="subcellular location">
    <subcellularLocation>
        <location evidence="1">Endomembrane system</location>
        <topology evidence="1">Multi-pass membrane protein</topology>
    </subcellularLocation>
</comment>
<dbReference type="KEGG" id="sdyn:Mal52_61450"/>
<feature type="transmembrane region" description="Helical" evidence="5">
    <location>
        <begin position="163"/>
        <end position="184"/>
    </location>
</feature>
<proteinExistence type="predicted"/>
<evidence type="ECO:0000313" key="7">
    <source>
        <dbReference type="Proteomes" id="UP000319383"/>
    </source>
</evidence>
<dbReference type="AlphaFoldDB" id="A0A517ZYU2"/>
<reference evidence="6 7" key="1">
    <citation type="submission" date="2019-02" db="EMBL/GenBank/DDBJ databases">
        <title>Deep-cultivation of Planctomycetes and their phenomic and genomic characterization uncovers novel biology.</title>
        <authorList>
            <person name="Wiegand S."/>
            <person name="Jogler M."/>
            <person name="Boedeker C."/>
            <person name="Pinto D."/>
            <person name="Vollmers J."/>
            <person name="Rivas-Marin E."/>
            <person name="Kohn T."/>
            <person name="Peeters S.H."/>
            <person name="Heuer A."/>
            <person name="Rast P."/>
            <person name="Oberbeckmann S."/>
            <person name="Bunk B."/>
            <person name="Jeske O."/>
            <person name="Meyerdierks A."/>
            <person name="Storesund J.E."/>
            <person name="Kallscheuer N."/>
            <person name="Luecker S."/>
            <person name="Lage O.M."/>
            <person name="Pohl T."/>
            <person name="Merkel B.J."/>
            <person name="Hornburger P."/>
            <person name="Mueller R.-W."/>
            <person name="Bruemmer F."/>
            <person name="Labrenz M."/>
            <person name="Spormann A.M."/>
            <person name="Op den Camp H."/>
            <person name="Overmann J."/>
            <person name="Amann R."/>
            <person name="Jetten M.S.M."/>
            <person name="Mascher T."/>
            <person name="Medema M.H."/>
            <person name="Devos D.P."/>
            <person name="Kaster A.-K."/>
            <person name="Ovreas L."/>
            <person name="Rohde M."/>
            <person name="Galperin M.Y."/>
            <person name="Jogler C."/>
        </authorList>
    </citation>
    <scope>NUCLEOTIDE SEQUENCE [LARGE SCALE GENOMIC DNA]</scope>
    <source>
        <strain evidence="6 7">Mal52</strain>
    </source>
</reference>
<keyword evidence="3 5" id="KW-1133">Transmembrane helix</keyword>
<keyword evidence="7" id="KW-1185">Reference proteome</keyword>
<dbReference type="PANTHER" id="PTHR31851">
    <property type="entry name" value="FE(2+)/MN(2+) TRANSPORTER PCL1"/>
    <property type="match status" value="1"/>
</dbReference>
<keyword evidence="2 5" id="KW-0812">Transmembrane</keyword>
<evidence type="ECO:0000256" key="2">
    <source>
        <dbReference type="ARBA" id="ARBA00022692"/>
    </source>
</evidence>
<feature type="transmembrane region" description="Helical" evidence="5">
    <location>
        <begin position="225"/>
        <end position="247"/>
    </location>
</feature>
<feature type="transmembrane region" description="Helical" evidence="5">
    <location>
        <begin position="190"/>
        <end position="213"/>
    </location>
</feature>
<dbReference type="InterPro" id="IPR008217">
    <property type="entry name" value="Ccc1_fam"/>
</dbReference>
<evidence type="ECO:0000313" key="6">
    <source>
        <dbReference type="EMBL" id="QDU47610.1"/>
    </source>
</evidence>
<accession>A0A517ZYU2</accession>
<keyword evidence="4 5" id="KW-0472">Membrane</keyword>
<dbReference type="GO" id="GO:0005384">
    <property type="term" value="F:manganese ion transmembrane transporter activity"/>
    <property type="evidence" value="ECO:0007669"/>
    <property type="project" value="InterPro"/>
</dbReference>
<evidence type="ECO:0000256" key="5">
    <source>
        <dbReference type="SAM" id="Phobius"/>
    </source>
</evidence>
<dbReference type="GO" id="GO:0012505">
    <property type="term" value="C:endomembrane system"/>
    <property type="evidence" value="ECO:0007669"/>
    <property type="project" value="UniProtKB-SubCell"/>
</dbReference>
<sequence length="251" mass="27393">MNEQPDEQLRKEHRPEAVAKRIAGEPLQNYLRDFVYGSIDGCVTTFAVVSGVIGADLPVNVVVILGFANLFADGFSMAVSNYLGTRAEEQLLRRARRTEENHIDIIPEGEVEEIREIFRQKGFDGELLERVVKVITSDRRLWVETMLQDEWGLSLVGPNARKAAAVTFCAFVAVGFIPLLPFTFSLGKDISSAQLFAASSVLTGLAFFAVGALKSRFGVEHWFRAGAETLLLGGSAATVAYVVGVLLRGIG</sequence>
<evidence type="ECO:0000256" key="4">
    <source>
        <dbReference type="ARBA" id="ARBA00023136"/>
    </source>
</evidence>
<evidence type="ECO:0000256" key="3">
    <source>
        <dbReference type="ARBA" id="ARBA00022989"/>
    </source>
</evidence>
<dbReference type="RefSeq" id="WP_145380408.1">
    <property type="nucleotide sequence ID" value="NZ_CP036276.1"/>
</dbReference>
<dbReference type="Proteomes" id="UP000319383">
    <property type="component" value="Chromosome"/>
</dbReference>
<name>A0A517ZYU2_9PLAN</name>
<gene>
    <name evidence="6" type="ORF">Mal52_61450</name>
</gene>
<organism evidence="6 7">
    <name type="scientific">Symmachiella dynata</name>
    <dbReference type="NCBI Taxonomy" id="2527995"/>
    <lineage>
        <taxon>Bacteria</taxon>
        <taxon>Pseudomonadati</taxon>
        <taxon>Planctomycetota</taxon>
        <taxon>Planctomycetia</taxon>
        <taxon>Planctomycetales</taxon>
        <taxon>Planctomycetaceae</taxon>
        <taxon>Symmachiella</taxon>
    </lineage>
</organism>
<protein>
    <submittedName>
        <fullName evidence="6">VIT family protein</fullName>
    </submittedName>
</protein>